<evidence type="ECO:0000313" key="1">
    <source>
        <dbReference type="EMBL" id="QOR57222.1"/>
    </source>
</evidence>
<organism evidence="1 2">
    <name type="scientific">uncultured phage cr6_1</name>
    <dbReference type="NCBI Taxonomy" id="2772085"/>
    <lineage>
        <taxon>Viruses</taxon>
        <taxon>Duplodnaviria</taxon>
        <taxon>Heunggongvirae</taxon>
        <taxon>Uroviricota</taxon>
        <taxon>Caudoviricetes</taxon>
        <taxon>Crassvirales</taxon>
        <taxon>Suoliviridae</taxon>
        <taxon>Bearivirinae</taxon>
        <taxon>Afonbuvirus</taxon>
        <taxon>Afonbuvirus faecalis</taxon>
    </lineage>
</organism>
<accession>A0A7M1RTU2</accession>
<name>A0A7M1RTU2_9CAUD</name>
<dbReference type="KEGG" id="vg:65131154"/>
<dbReference type="RefSeq" id="YP_010112674.1">
    <property type="nucleotide sequence ID" value="NC_055894.1"/>
</dbReference>
<dbReference type="GeneID" id="65131154"/>
<dbReference type="Proteomes" id="UP000593734">
    <property type="component" value="Segment"/>
</dbReference>
<keyword evidence="2" id="KW-1185">Reference proteome</keyword>
<sequence>MSRKQRNLARKMHNKLYLKEALLGAISVLKVFRTHHKAHKSNINNLEAYYRHLYIKLKEKEEMKKKFLSETLPLIKETNKRREAAYLAAIGK</sequence>
<proteinExistence type="predicted"/>
<dbReference type="EMBL" id="MT774401">
    <property type="protein sequence ID" value="QOR57222.1"/>
    <property type="molecule type" value="Genomic_DNA"/>
</dbReference>
<protein>
    <submittedName>
        <fullName evidence="1">Uncharacterized protein</fullName>
    </submittedName>
</protein>
<evidence type="ECO:0000313" key="2">
    <source>
        <dbReference type="Proteomes" id="UP000593734"/>
    </source>
</evidence>
<reference evidence="1 2" key="1">
    <citation type="submission" date="2020-07" db="EMBL/GenBank/DDBJ databases">
        <title>Taxonomic proposal: Crassvirales, a new order of highly abundant and diverse bacterial viruses.</title>
        <authorList>
            <person name="Shkoporov A.N."/>
            <person name="Stockdale S.R."/>
            <person name="Guerin E."/>
            <person name="Ross R.P."/>
            <person name="Hill C."/>
        </authorList>
    </citation>
    <scope>NUCLEOTIDE SEQUENCE [LARGE SCALE GENOMIC DNA]</scope>
</reference>